<dbReference type="RefSeq" id="WP_209627593.1">
    <property type="nucleotide sequence ID" value="NZ_PRDG01000002.1"/>
</dbReference>
<gene>
    <name evidence="2" type="ORF">C4K46_04050</name>
</gene>
<accession>A0ABS5B2R3</accession>
<dbReference type="Proteomes" id="UP001519296">
    <property type="component" value="Unassembled WGS sequence"/>
</dbReference>
<protein>
    <recommendedName>
        <fullName evidence="1">Ketopantoate reductase N-terminal domain-containing protein</fullName>
    </recommendedName>
</protein>
<dbReference type="Gene3D" id="3.40.50.720">
    <property type="entry name" value="NAD(P)-binding Rossmann-like Domain"/>
    <property type="match status" value="1"/>
</dbReference>
<evidence type="ECO:0000313" key="2">
    <source>
        <dbReference type="EMBL" id="MBP2623109.1"/>
    </source>
</evidence>
<evidence type="ECO:0000313" key="3">
    <source>
        <dbReference type="Proteomes" id="UP001519296"/>
    </source>
</evidence>
<name>A0ABS5B2R3_9STRE</name>
<sequence length="74" mass="8517">MSKVEQDYDFIFLTVNSKQLEEAAADLAQAKASGQILILQNNWDIDRKLAPYFAQEDYLLAFPYAYLAILSTFY</sequence>
<evidence type="ECO:0000259" key="1">
    <source>
        <dbReference type="Pfam" id="PF02558"/>
    </source>
</evidence>
<reference evidence="2 3" key="1">
    <citation type="submission" date="2018-02" db="EMBL/GenBank/DDBJ databases">
        <title>Draft genome sequence of Streptococcus oricebi CCUG 70868T type strain.</title>
        <authorList>
            <person name="Mendez V."/>
            <person name="Salva-Serra F."/>
            <person name="Jaen-Luchoro D."/>
            <person name="Gonzales-Siles L."/>
            <person name="Karlsson R."/>
            <person name="Engstrom-Jakobsson H."/>
            <person name="Busquets A."/>
            <person name="Gomila M."/>
            <person name="Pineiro-Iglesias B."/>
            <person name="Bennasar-Figueras A."/>
            <person name="Seeger M."/>
            <person name="Moore E."/>
        </authorList>
    </citation>
    <scope>NUCLEOTIDE SEQUENCE [LARGE SCALE GENOMIC DNA]</scope>
    <source>
        <strain evidence="2 3">CCUG 70868</strain>
    </source>
</reference>
<keyword evidence="3" id="KW-1185">Reference proteome</keyword>
<feature type="domain" description="Ketopantoate reductase N-terminal" evidence="1">
    <location>
        <begin position="5"/>
        <end position="59"/>
    </location>
</feature>
<dbReference type="EMBL" id="PRDG01000002">
    <property type="protein sequence ID" value="MBP2623109.1"/>
    <property type="molecule type" value="Genomic_DNA"/>
</dbReference>
<comment type="caution">
    <text evidence="2">The sequence shown here is derived from an EMBL/GenBank/DDBJ whole genome shotgun (WGS) entry which is preliminary data.</text>
</comment>
<dbReference type="InterPro" id="IPR013332">
    <property type="entry name" value="KPR_N"/>
</dbReference>
<proteinExistence type="predicted"/>
<organism evidence="2 3">
    <name type="scientific">Streptococcus oricebi</name>
    <dbReference type="NCBI Taxonomy" id="1547447"/>
    <lineage>
        <taxon>Bacteria</taxon>
        <taxon>Bacillati</taxon>
        <taxon>Bacillota</taxon>
        <taxon>Bacilli</taxon>
        <taxon>Lactobacillales</taxon>
        <taxon>Streptococcaceae</taxon>
        <taxon>Streptococcus</taxon>
    </lineage>
</organism>
<dbReference type="Pfam" id="PF02558">
    <property type="entry name" value="ApbA"/>
    <property type="match status" value="1"/>
</dbReference>